<comment type="caution">
    <text evidence="1">The sequence shown here is derived from an EMBL/GenBank/DDBJ whole genome shotgun (WGS) entry which is preliminary data.</text>
</comment>
<reference evidence="1 3" key="1">
    <citation type="journal article" date="2019" name="Sci. Rep.">
        <title>Orb-weaving spider Araneus ventricosus genome elucidates the spidroin gene catalogue.</title>
        <authorList>
            <person name="Kono N."/>
            <person name="Nakamura H."/>
            <person name="Ohtoshi R."/>
            <person name="Moran D.A.P."/>
            <person name="Shinohara A."/>
            <person name="Yoshida Y."/>
            <person name="Fujiwara M."/>
            <person name="Mori M."/>
            <person name="Tomita M."/>
            <person name="Arakawa K."/>
        </authorList>
    </citation>
    <scope>NUCLEOTIDE SEQUENCE [LARGE SCALE GENOMIC DNA]</scope>
</reference>
<accession>A0A4Y2RHU2</accession>
<gene>
    <name evidence="1" type="ORF">AVEN_158682_1</name>
    <name evidence="2" type="ORF">AVEN_211040_1</name>
</gene>
<evidence type="ECO:0000313" key="1">
    <source>
        <dbReference type="EMBL" id="GBN74970.1"/>
    </source>
</evidence>
<evidence type="ECO:0000313" key="2">
    <source>
        <dbReference type="EMBL" id="GBN85691.1"/>
    </source>
</evidence>
<dbReference type="AlphaFoldDB" id="A0A4Y2RHU2"/>
<proteinExistence type="predicted"/>
<organism evidence="1 3">
    <name type="scientific">Araneus ventricosus</name>
    <name type="common">Orbweaver spider</name>
    <name type="synonym">Epeira ventricosa</name>
    <dbReference type="NCBI Taxonomy" id="182803"/>
    <lineage>
        <taxon>Eukaryota</taxon>
        <taxon>Metazoa</taxon>
        <taxon>Ecdysozoa</taxon>
        <taxon>Arthropoda</taxon>
        <taxon>Chelicerata</taxon>
        <taxon>Arachnida</taxon>
        <taxon>Araneae</taxon>
        <taxon>Araneomorphae</taxon>
        <taxon>Entelegynae</taxon>
        <taxon>Araneoidea</taxon>
        <taxon>Araneidae</taxon>
        <taxon>Araneus</taxon>
    </lineage>
</organism>
<name>A0A4Y2RHU2_ARAVE</name>
<sequence length="80" mass="9120">MVIHDNTTPKPIVNVRSRSELEWYGGKFGYPTHPNIHHSIWTAGRKCGWARYAGEEGEAWIAWVTEESRKVGIEVTGIRV</sequence>
<dbReference type="EMBL" id="BGPR01020900">
    <property type="protein sequence ID" value="GBN85691.1"/>
    <property type="molecule type" value="Genomic_DNA"/>
</dbReference>
<dbReference type="Proteomes" id="UP000499080">
    <property type="component" value="Unassembled WGS sequence"/>
</dbReference>
<evidence type="ECO:0000313" key="3">
    <source>
        <dbReference type="Proteomes" id="UP000499080"/>
    </source>
</evidence>
<keyword evidence="3" id="KW-1185">Reference proteome</keyword>
<protein>
    <submittedName>
        <fullName evidence="1">Uncharacterized protein</fullName>
    </submittedName>
</protein>
<dbReference type="EMBL" id="BGPR01017055">
    <property type="protein sequence ID" value="GBN74970.1"/>
    <property type="molecule type" value="Genomic_DNA"/>
</dbReference>